<accession>A0A4S5BIC3</accession>
<evidence type="ECO:0000256" key="5">
    <source>
        <dbReference type="PROSITE-ProRule" id="PRU00335"/>
    </source>
</evidence>
<dbReference type="GO" id="GO:0000976">
    <property type="term" value="F:transcription cis-regulatory region binding"/>
    <property type="evidence" value="ECO:0007669"/>
    <property type="project" value="TreeGrafter"/>
</dbReference>
<dbReference type="OrthoDB" id="5293507at2"/>
<dbReference type="RefSeq" id="WP_136407109.1">
    <property type="nucleotide sequence ID" value="NZ_JARXRQ010000022.1"/>
</dbReference>
<comment type="caution">
    <text evidence="7">The sequence shown here is derived from an EMBL/GenBank/DDBJ whole genome shotgun (WGS) entry which is preliminary data.</text>
</comment>
<organism evidence="7 8">
    <name type="scientific">Lampropedia aestuarii</name>
    <dbReference type="NCBI Taxonomy" id="2562762"/>
    <lineage>
        <taxon>Bacteria</taxon>
        <taxon>Pseudomonadati</taxon>
        <taxon>Pseudomonadota</taxon>
        <taxon>Betaproteobacteria</taxon>
        <taxon>Burkholderiales</taxon>
        <taxon>Comamonadaceae</taxon>
        <taxon>Lampropedia</taxon>
    </lineage>
</organism>
<keyword evidence="4" id="KW-0804">Transcription</keyword>
<reference evidence="7 8" key="1">
    <citation type="submission" date="2019-04" db="EMBL/GenBank/DDBJ databases">
        <title>Lampropedia sp YIM MLB12 draf genome.</title>
        <authorList>
            <person name="Wang Y.-X."/>
        </authorList>
    </citation>
    <scope>NUCLEOTIDE SEQUENCE [LARGE SCALE GENOMIC DNA]</scope>
    <source>
        <strain evidence="7 8">YIM MLB12</strain>
    </source>
</reference>
<dbReference type="PROSITE" id="PS01081">
    <property type="entry name" value="HTH_TETR_1"/>
    <property type="match status" value="1"/>
</dbReference>
<dbReference type="SUPFAM" id="SSF46689">
    <property type="entry name" value="Homeodomain-like"/>
    <property type="match status" value="1"/>
</dbReference>
<dbReference type="AlphaFoldDB" id="A0A4S5BIC3"/>
<dbReference type="InterPro" id="IPR001647">
    <property type="entry name" value="HTH_TetR"/>
</dbReference>
<evidence type="ECO:0000259" key="6">
    <source>
        <dbReference type="PROSITE" id="PS50977"/>
    </source>
</evidence>
<dbReference type="GO" id="GO:0003700">
    <property type="term" value="F:DNA-binding transcription factor activity"/>
    <property type="evidence" value="ECO:0007669"/>
    <property type="project" value="TreeGrafter"/>
</dbReference>
<dbReference type="InterPro" id="IPR050109">
    <property type="entry name" value="HTH-type_TetR-like_transc_reg"/>
</dbReference>
<dbReference type="PRINTS" id="PR00455">
    <property type="entry name" value="HTHTETR"/>
</dbReference>
<feature type="DNA-binding region" description="H-T-H motif" evidence="5">
    <location>
        <begin position="38"/>
        <end position="57"/>
    </location>
</feature>
<evidence type="ECO:0000313" key="7">
    <source>
        <dbReference type="EMBL" id="THJ32164.1"/>
    </source>
</evidence>
<keyword evidence="8" id="KW-1185">Reference proteome</keyword>
<keyword evidence="1" id="KW-0678">Repressor</keyword>
<dbReference type="SUPFAM" id="SSF48498">
    <property type="entry name" value="Tetracyclin repressor-like, C-terminal domain"/>
    <property type="match status" value="1"/>
</dbReference>
<keyword evidence="3 5" id="KW-0238">DNA-binding</keyword>
<sequence>MSIFNKLSFKDQAFRLRETAILDATTQLFANKGFDLMTMDDVALAVGISKPSLYKHFKSKDDLAAAAMLRLLHEAEGFLDGLDQGLGPTATLSALLEWAMRVRLAGGLPFLPSTSPHIRSMLTRNIRYVAAAIKLNSRLKKIVQQGQKAGELRKELPADVILYSFYARTCDPAVEYLRLYAKMSDDDIVKHMLSVCFSGLTS</sequence>
<evidence type="ECO:0000313" key="8">
    <source>
        <dbReference type="Proteomes" id="UP000306236"/>
    </source>
</evidence>
<evidence type="ECO:0000256" key="2">
    <source>
        <dbReference type="ARBA" id="ARBA00023015"/>
    </source>
</evidence>
<evidence type="ECO:0000256" key="4">
    <source>
        <dbReference type="ARBA" id="ARBA00023163"/>
    </source>
</evidence>
<dbReference type="PANTHER" id="PTHR30055">
    <property type="entry name" value="HTH-TYPE TRANSCRIPTIONAL REGULATOR RUTR"/>
    <property type="match status" value="1"/>
</dbReference>
<dbReference type="InterPro" id="IPR009057">
    <property type="entry name" value="Homeodomain-like_sf"/>
</dbReference>
<dbReference type="EMBL" id="SSWX01000017">
    <property type="protein sequence ID" value="THJ32164.1"/>
    <property type="molecule type" value="Genomic_DNA"/>
</dbReference>
<name>A0A4S5BIC3_9BURK</name>
<evidence type="ECO:0000256" key="1">
    <source>
        <dbReference type="ARBA" id="ARBA00022491"/>
    </source>
</evidence>
<dbReference type="Gene3D" id="1.10.357.10">
    <property type="entry name" value="Tetracycline Repressor, domain 2"/>
    <property type="match status" value="1"/>
</dbReference>
<proteinExistence type="predicted"/>
<dbReference type="InterPro" id="IPR036271">
    <property type="entry name" value="Tet_transcr_reg_TetR-rel_C_sf"/>
</dbReference>
<dbReference type="InterPro" id="IPR023772">
    <property type="entry name" value="DNA-bd_HTH_TetR-type_CS"/>
</dbReference>
<dbReference type="PANTHER" id="PTHR30055:SF234">
    <property type="entry name" value="HTH-TYPE TRANSCRIPTIONAL REGULATOR BETI"/>
    <property type="match status" value="1"/>
</dbReference>
<feature type="domain" description="HTH tetR-type" evidence="6">
    <location>
        <begin position="15"/>
        <end position="75"/>
    </location>
</feature>
<evidence type="ECO:0000256" key="3">
    <source>
        <dbReference type="ARBA" id="ARBA00023125"/>
    </source>
</evidence>
<dbReference type="PROSITE" id="PS50977">
    <property type="entry name" value="HTH_TETR_2"/>
    <property type="match status" value="1"/>
</dbReference>
<dbReference type="Pfam" id="PF00440">
    <property type="entry name" value="TetR_N"/>
    <property type="match status" value="1"/>
</dbReference>
<gene>
    <name evidence="7" type="ORF">E8K88_13025</name>
</gene>
<dbReference type="Proteomes" id="UP000306236">
    <property type="component" value="Unassembled WGS sequence"/>
</dbReference>
<protein>
    <submittedName>
        <fullName evidence="7">TetR/AcrR family transcriptional regulator</fullName>
    </submittedName>
</protein>
<keyword evidence="2" id="KW-0805">Transcription regulation</keyword>